<reference evidence="1 2" key="1">
    <citation type="journal article" date="2021" name="Elife">
        <title>Chloroplast acquisition without the gene transfer in kleptoplastic sea slugs, Plakobranchus ocellatus.</title>
        <authorList>
            <person name="Maeda T."/>
            <person name="Takahashi S."/>
            <person name="Yoshida T."/>
            <person name="Shimamura S."/>
            <person name="Takaki Y."/>
            <person name="Nagai Y."/>
            <person name="Toyoda A."/>
            <person name="Suzuki Y."/>
            <person name="Arimoto A."/>
            <person name="Ishii H."/>
            <person name="Satoh N."/>
            <person name="Nishiyama T."/>
            <person name="Hasebe M."/>
            <person name="Maruyama T."/>
            <person name="Minagawa J."/>
            <person name="Obokata J."/>
            <person name="Shigenobu S."/>
        </authorList>
    </citation>
    <scope>NUCLEOTIDE SEQUENCE [LARGE SCALE GENOMIC DNA]</scope>
</reference>
<protein>
    <submittedName>
        <fullName evidence="1">Uncharacterized protein</fullName>
    </submittedName>
</protein>
<proteinExistence type="predicted"/>
<dbReference type="AlphaFoldDB" id="A0AAV4AEB4"/>
<accession>A0AAV4AEB4</accession>
<name>A0AAV4AEB4_9GAST</name>
<evidence type="ECO:0000313" key="2">
    <source>
        <dbReference type="Proteomes" id="UP000735302"/>
    </source>
</evidence>
<comment type="caution">
    <text evidence="1">The sequence shown here is derived from an EMBL/GenBank/DDBJ whole genome shotgun (WGS) entry which is preliminary data.</text>
</comment>
<dbReference type="Proteomes" id="UP000735302">
    <property type="component" value="Unassembled WGS sequence"/>
</dbReference>
<evidence type="ECO:0000313" key="1">
    <source>
        <dbReference type="EMBL" id="GFO04903.1"/>
    </source>
</evidence>
<gene>
    <name evidence="1" type="ORF">PoB_003140800</name>
</gene>
<sequence>MFPWDDRRDGRPTDTTLLNTLAPMLVAHGLLTHEIPILRLNSRNDLGLDWAWTLPPRVPGSKVDLRIGGACHRGFLRSRSTTPGFECPKR</sequence>
<keyword evidence="2" id="KW-1185">Reference proteome</keyword>
<dbReference type="EMBL" id="BLXT01003743">
    <property type="protein sequence ID" value="GFO04903.1"/>
    <property type="molecule type" value="Genomic_DNA"/>
</dbReference>
<organism evidence="1 2">
    <name type="scientific">Plakobranchus ocellatus</name>
    <dbReference type="NCBI Taxonomy" id="259542"/>
    <lineage>
        <taxon>Eukaryota</taxon>
        <taxon>Metazoa</taxon>
        <taxon>Spiralia</taxon>
        <taxon>Lophotrochozoa</taxon>
        <taxon>Mollusca</taxon>
        <taxon>Gastropoda</taxon>
        <taxon>Heterobranchia</taxon>
        <taxon>Euthyneura</taxon>
        <taxon>Panpulmonata</taxon>
        <taxon>Sacoglossa</taxon>
        <taxon>Placobranchoidea</taxon>
        <taxon>Plakobranchidae</taxon>
        <taxon>Plakobranchus</taxon>
    </lineage>
</organism>